<accession>A0A8J5U768</accession>
<dbReference type="PANTHER" id="PTHR10993:SF7">
    <property type="entry name" value="LIPOYLTRANSFERASE 2, MITOCHONDRIAL-RELATED"/>
    <property type="match status" value="1"/>
</dbReference>
<dbReference type="PROSITE" id="PS51733">
    <property type="entry name" value="BPL_LPL_CATALYTIC"/>
    <property type="match status" value="1"/>
</dbReference>
<dbReference type="PANTHER" id="PTHR10993">
    <property type="entry name" value="OCTANOYLTRANSFERASE"/>
    <property type="match status" value="1"/>
</dbReference>
<reference evidence="2" key="1">
    <citation type="submission" date="2021-04" db="EMBL/GenBank/DDBJ databases">
        <title>First draft genome resource for Brassicaceae pathogens Fusarium oxysporum f. sp. raphani and Fusarium oxysporum f. sp. rapae.</title>
        <authorList>
            <person name="Asai S."/>
        </authorList>
    </citation>
    <scope>NUCLEOTIDE SEQUENCE</scope>
    <source>
        <strain evidence="2">Tf1208</strain>
    </source>
</reference>
<gene>
    <name evidence="2" type="primary">lipB</name>
    <name evidence="2" type="ORF">Forpe1208_v009145</name>
</gene>
<dbReference type="GO" id="GO:0033819">
    <property type="term" value="F:lipoyl(octanoyl) transferase activity"/>
    <property type="evidence" value="ECO:0007669"/>
    <property type="project" value="TreeGrafter"/>
</dbReference>
<dbReference type="GO" id="GO:0009249">
    <property type="term" value="P:protein lipoylation"/>
    <property type="evidence" value="ECO:0007669"/>
    <property type="project" value="TreeGrafter"/>
</dbReference>
<evidence type="ECO:0000259" key="1">
    <source>
        <dbReference type="PROSITE" id="PS51733"/>
    </source>
</evidence>
<dbReference type="EMBL" id="JAELUQ010000006">
    <property type="protein sequence ID" value="KAG7411802.1"/>
    <property type="molecule type" value="Genomic_DNA"/>
</dbReference>
<dbReference type="Proteomes" id="UP000694050">
    <property type="component" value="Unassembled WGS sequence"/>
</dbReference>
<name>A0A8J5U768_FUSOX</name>
<sequence length="339" mass="37571">MPPGLRLKAIPSSAIKSTSFRIGAGTSAGHVFVNRWSSTYTTPTSELPSLKLLVHRHLTGSDPDAFVPYDTANNEQEELRSLFLEWKSLSEEEQQQHRGHIPHPHLLSFEPTPTLTLGRRQRPLTSDQTSYFKSPLYVSLPHRRSPVNEQIFIPEVKQTSRGGLTTYHGPGQLVLWPVLDMHSPLYAHYSVMSYANHLEATTRRLLACLFGLETYTTRDEPGVWVRTLTGQPERKIAAIGVHHRRHVTALGIAINIDVSVDGPDVVNPWARFVPCGLEGKLVTSVAAELAMKDGIARLGGWNTASLAAVWAKIFEEGIVDDTKRSIDGEGSSQFRRAAS</sequence>
<proteinExistence type="predicted"/>
<dbReference type="Pfam" id="PF21948">
    <property type="entry name" value="LplA-B_cat"/>
    <property type="match status" value="1"/>
</dbReference>
<dbReference type="InterPro" id="IPR004143">
    <property type="entry name" value="BPL_LPL_catalytic"/>
</dbReference>
<dbReference type="AlphaFoldDB" id="A0A8J5U768"/>
<organism evidence="2 3">
    <name type="scientific">Fusarium oxysporum f. sp. rapae</name>
    <dbReference type="NCBI Taxonomy" id="485398"/>
    <lineage>
        <taxon>Eukaryota</taxon>
        <taxon>Fungi</taxon>
        <taxon>Dikarya</taxon>
        <taxon>Ascomycota</taxon>
        <taxon>Pezizomycotina</taxon>
        <taxon>Sordariomycetes</taxon>
        <taxon>Hypocreomycetidae</taxon>
        <taxon>Hypocreales</taxon>
        <taxon>Nectriaceae</taxon>
        <taxon>Fusarium</taxon>
        <taxon>Fusarium oxysporum species complex</taxon>
    </lineage>
</organism>
<evidence type="ECO:0000313" key="2">
    <source>
        <dbReference type="EMBL" id="KAG7411802.1"/>
    </source>
</evidence>
<evidence type="ECO:0000313" key="3">
    <source>
        <dbReference type="Proteomes" id="UP000694050"/>
    </source>
</evidence>
<feature type="domain" description="BPL/LPL catalytic" evidence="1">
    <location>
        <begin position="99"/>
        <end position="302"/>
    </location>
</feature>
<protein>
    <submittedName>
        <fullName evidence="2">Octanoyltransferase</fullName>
    </submittedName>
</protein>
<comment type="caution">
    <text evidence="2">The sequence shown here is derived from an EMBL/GenBank/DDBJ whole genome shotgun (WGS) entry which is preliminary data.</text>
</comment>